<organism evidence="1 2">
    <name type="scientific">Candidatus Woesebacteria bacterium GW2011_GWD1_38_10</name>
    <dbReference type="NCBI Taxonomy" id="1618592"/>
    <lineage>
        <taxon>Bacteria</taxon>
        <taxon>Candidatus Woeseibacteriota</taxon>
    </lineage>
</organism>
<dbReference type="AlphaFoldDB" id="A0A0G0KC32"/>
<sequence>MGIDAAYDNIADMNSELNIVICRQGDPSRIIESAAKVVEAKPDIFTRNDREATLVRATTCPGCSFPCNSEPVEIVGAQSSENIGLDGKYQFDNKWIVLRCSASPE</sequence>
<evidence type="ECO:0000313" key="1">
    <source>
        <dbReference type="EMBL" id="KKQ46669.1"/>
    </source>
</evidence>
<proteinExistence type="predicted"/>
<dbReference type="Proteomes" id="UP000034366">
    <property type="component" value="Unassembled WGS sequence"/>
</dbReference>
<reference evidence="1 2" key="1">
    <citation type="journal article" date="2015" name="Nature">
        <title>rRNA introns, odd ribosomes, and small enigmatic genomes across a large radiation of phyla.</title>
        <authorList>
            <person name="Brown C.T."/>
            <person name="Hug L.A."/>
            <person name="Thomas B.C."/>
            <person name="Sharon I."/>
            <person name="Castelle C.J."/>
            <person name="Singh A."/>
            <person name="Wilkins M.J."/>
            <person name="Williams K.H."/>
            <person name="Banfield J.F."/>
        </authorList>
    </citation>
    <scope>NUCLEOTIDE SEQUENCE [LARGE SCALE GENOMIC DNA]</scope>
</reference>
<gene>
    <name evidence="1" type="ORF">US67_C0072G0004</name>
</gene>
<accession>A0A0G0KC32</accession>
<evidence type="ECO:0000313" key="2">
    <source>
        <dbReference type="Proteomes" id="UP000034366"/>
    </source>
</evidence>
<comment type="caution">
    <text evidence="1">The sequence shown here is derived from an EMBL/GenBank/DDBJ whole genome shotgun (WGS) entry which is preliminary data.</text>
</comment>
<dbReference type="EMBL" id="LBTW01000072">
    <property type="protein sequence ID" value="KKQ46669.1"/>
    <property type="molecule type" value="Genomic_DNA"/>
</dbReference>
<name>A0A0G0KC32_9BACT</name>
<protein>
    <submittedName>
        <fullName evidence="1">Uncharacterized protein</fullName>
    </submittedName>
</protein>